<dbReference type="AlphaFoldDB" id="A0A0C9XB62"/>
<reference evidence="3" key="2">
    <citation type="submission" date="2015-01" db="EMBL/GenBank/DDBJ databases">
        <title>Evolutionary Origins and Diversification of the Mycorrhizal Mutualists.</title>
        <authorList>
            <consortium name="DOE Joint Genome Institute"/>
            <consortium name="Mycorrhizal Genomics Consortium"/>
            <person name="Kohler A."/>
            <person name="Kuo A."/>
            <person name="Nagy L.G."/>
            <person name="Floudas D."/>
            <person name="Copeland A."/>
            <person name="Barry K.W."/>
            <person name="Cichocki N."/>
            <person name="Veneault-Fourrey C."/>
            <person name="LaButti K."/>
            <person name="Lindquist E.A."/>
            <person name="Lipzen A."/>
            <person name="Lundell T."/>
            <person name="Morin E."/>
            <person name="Murat C."/>
            <person name="Riley R."/>
            <person name="Ohm R."/>
            <person name="Sun H."/>
            <person name="Tunlid A."/>
            <person name="Henrissat B."/>
            <person name="Grigoriev I.V."/>
            <person name="Hibbett D.S."/>
            <person name="Martin F."/>
        </authorList>
    </citation>
    <scope>NUCLEOTIDE SEQUENCE [LARGE SCALE GENOMIC DNA]</scope>
    <source>
        <strain evidence="3">LaAM-08-1</strain>
    </source>
</reference>
<dbReference type="Proteomes" id="UP000054477">
    <property type="component" value="Unassembled WGS sequence"/>
</dbReference>
<dbReference type="STRING" id="1095629.A0A0C9XB62"/>
<sequence length="361" mass="41048">MANADGDSGSLLSEIFRSTHTLACPHNQPRATCLQCQAHRIPRPKTFVESIRLDCKLIYERRNMVKMPAISTTSFSLFLRSSLACLLYIITFRESAWYRLSGELVQQRVEASFPRLKAATLMAAGSKFSSPDLMKVYLAILGDTGPRLECYVDEWNVTEITESLRDHWQQFLSSKTKDWNGLPLIQAISWCLGGILIAFEYRSGAQVVFATYYFVTGFNCAVTSIAYSRRFELLYYAYQGFEWVNALSPKPSVGVWWEIELMAMPSLWFKSMYLAFYVTLISNASQGKYLVPESSMWYVLAGLLLVLGISQAAYVTLTTKREVEAIEKSWQRRIDGWVFEQQYAIPKPLSSMVEGLAVEAM</sequence>
<evidence type="ECO:0000256" key="1">
    <source>
        <dbReference type="SAM" id="Phobius"/>
    </source>
</evidence>
<reference evidence="2 3" key="1">
    <citation type="submission" date="2014-04" db="EMBL/GenBank/DDBJ databases">
        <authorList>
            <consortium name="DOE Joint Genome Institute"/>
            <person name="Kuo A."/>
            <person name="Kohler A."/>
            <person name="Nagy L.G."/>
            <person name="Floudas D."/>
            <person name="Copeland A."/>
            <person name="Barry K.W."/>
            <person name="Cichocki N."/>
            <person name="Veneault-Fourrey C."/>
            <person name="LaButti K."/>
            <person name="Lindquist E.A."/>
            <person name="Lipzen A."/>
            <person name="Lundell T."/>
            <person name="Morin E."/>
            <person name="Murat C."/>
            <person name="Sun H."/>
            <person name="Tunlid A."/>
            <person name="Henrissat B."/>
            <person name="Grigoriev I.V."/>
            <person name="Hibbett D.S."/>
            <person name="Martin F."/>
            <person name="Nordberg H.P."/>
            <person name="Cantor M.N."/>
            <person name="Hua S.X."/>
        </authorList>
    </citation>
    <scope>NUCLEOTIDE SEQUENCE [LARGE SCALE GENOMIC DNA]</scope>
    <source>
        <strain evidence="2 3">LaAM-08-1</strain>
    </source>
</reference>
<feature type="transmembrane region" description="Helical" evidence="1">
    <location>
        <begin position="69"/>
        <end position="90"/>
    </location>
</feature>
<proteinExistence type="predicted"/>
<feature type="transmembrane region" description="Helical" evidence="1">
    <location>
        <begin position="179"/>
        <end position="199"/>
    </location>
</feature>
<keyword evidence="3" id="KW-1185">Reference proteome</keyword>
<evidence type="ECO:0000313" key="2">
    <source>
        <dbReference type="EMBL" id="KIJ93467.1"/>
    </source>
</evidence>
<feature type="transmembrane region" description="Helical" evidence="1">
    <location>
        <begin position="267"/>
        <end position="284"/>
    </location>
</feature>
<protein>
    <submittedName>
        <fullName evidence="2">Unplaced genomic scaffold K443scaffold_307, whole genome shotgun sequence</fullName>
    </submittedName>
</protein>
<accession>A0A0C9XB62</accession>
<name>A0A0C9XB62_9AGAR</name>
<dbReference type="HOGENOM" id="CLU_842161_0_0_1"/>
<keyword evidence="1" id="KW-0812">Transmembrane</keyword>
<feature type="transmembrane region" description="Helical" evidence="1">
    <location>
        <begin position="205"/>
        <end position="227"/>
    </location>
</feature>
<organism evidence="2 3">
    <name type="scientific">Laccaria amethystina LaAM-08-1</name>
    <dbReference type="NCBI Taxonomy" id="1095629"/>
    <lineage>
        <taxon>Eukaryota</taxon>
        <taxon>Fungi</taxon>
        <taxon>Dikarya</taxon>
        <taxon>Basidiomycota</taxon>
        <taxon>Agaricomycotina</taxon>
        <taxon>Agaricomycetes</taxon>
        <taxon>Agaricomycetidae</taxon>
        <taxon>Agaricales</taxon>
        <taxon>Agaricineae</taxon>
        <taxon>Hydnangiaceae</taxon>
        <taxon>Laccaria</taxon>
    </lineage>
</organism>
<dbReference type="EMBL" id="KN838842">
    <property type="protein sequence ID" value="KIJ93467.1"/>
    <property type="molecule type" value="Genomic_DNA"/>
</dbReference>
<evidence type="ECO:0000313" key="3">
    <source>
        <dbReference type="Proteomes" id="UP000054477"/>
    </source>
</evidence>
<keyword evidence="1" id="KW-0472">Membrane</keyword>
<gene>
    <name evidence="2" type="ORF">K443DRAFT_125589</name>
</gene>
<keyword evidence="1" id="KW-1133">Transmembrane helix</keyword>
<feature type="transmembrane region" description="Helical" evidence="1">
    <location>
        <begin position="296"/>
        <end position="317"/>
    </location>
</feature>